<sequence>MSVFQATTLATSSASRFRPEGLRMPVLYTDNEHAIDYEDVLRYKRNGAKLCLIASALRDLIIAGCDSDGDWNITNESYRSFLQTIDEEKLTVLMPLYIGDENAGMRELVSSAYTYILMHKYKRANNKTVVISGPHMAWMETSYMRRHHLTDRFFKDADTDDLYEEYLSYHNKLTADLDNVENLLLCCCTKGHVFLSHYNLVKHELSVLNHGSRDFEDVSAGDPDNEVKLLRRIVGIVRRTFSVMAHIKIYMYIHLEHHFFYTRSNSSHDVLSREDDVEVIYREVKEQIYGNCWEIYSYYLDAFMQRPPRYRSYIARVGGEDILEQIQYPVLFYRDVTPHYTRRAELALNNFYIDGSVDPRFVFFYHEHALSEVRRSWKHPALSAPRDVIDQQGTTSLQNALDPTFFAELLPKLNNSDSLQKTKELILQHWLSKSSTDFIRERGIGEAIAKGKGKGEAMGKGKGKGKGMGKGATGKGKGKGEAMGKGKGKGKGMGKGEATGKGKGKGKTIDMLYPIHDVDDVRILEKADGVNWYNMTMFTNALNYVYENSVGLSNFTGSTLTVSSSGLHIRGYKVQVHMEKNVDFFNFLYVNDRYDKYGMYIDDTFDVFFIEHANKFVLSLVENATMSISLVPITQDGFEEDYEYRLCISTVGDPIVANFETVERILHFKVPEVFQIEEQLTHNKKGEEWKYVEFEPLPKLPHTVRSTCSLHDADRRESNVNYIRISYDDPRLDSYLHLMVSIQARTKQSTLWKILTVPKYSPLSTCNPYVSFPIQDEDDYALCQYIIIDESEQYAHINLPAELDYWTQSPYSVEIRGIRLTGKKKQETDVYSEGQKMVPPVLRQLMHYSHDTTTYKYTRGDLGEDLFVVRATLENSGRKVVRIWNCAERTLEEHLDEVYIRDFTEPEGLHDFTLRYSDMDGADPNAYGVHIEVMHTTRFNIGTPVT</sequence>
<evidence type="ECO:0000256" key="1">
    <source>
        <dbReference type="SAM" id="MobiDB-lite"/>
    </source>
</evidence>
<dbReference type="EMBL" id="LGRX02035483">
    <property type="protein sequence ID" value="KAK3234523.1"/>
    <property type="molecule type" value="Genomic_DNA"/>
</dbReference>
<dbReference type="AlphaFoldDB" id="A0AAE0BDE3"/>
<proteinExistence type="predicted"/>
<accession>A0AAE0BDE3</accession>
<keyword evidence="3" id="KW-1185">Reference proteome</keyword>
<gene>
    <name evidence="2" type="ORF">CYMTET_55074</name>
</gene>
<feature type="region of interest" description="Disordered" evidence="1">
    <location>
        <begin position="450"/>
        <end position="504"/>
    </location>
</feature>
<organism evidence="2 3">
    <name type="scientific">Cymbomonas tetramitiformis</name>
    <dbReference type="NCBI Taxonomy" id="36881"/>
    <lineage>
        <taxon>Eukaryota</taxon>
        <taxon>Viridiplantae</taxon>
        <taxon>Chlorophyta</taxon>
        <taxon>Pyramimonadophyceae</taxon>
        <taxon>Pyramimonadales</taxon>
        <taxon>Pyramimonadaceae</taxon>
        <taxon>Cymbomonas</taxon>
    </lineage>
</organism>
<evidence type="ECO:0000313" key="2">
    <source>
        <dbReference type="EMBL" id="KAK3234523.1"/>
    </source>
</evidence>
<dbReference type="Proteomes" id="UP001190700">
    <property type="component" value="Unassembled WGS sequence"/>
</dbReference>
<evidence type="ECO:0000313" key="3">
    <source>
        <dbReference type="Proteomes" id="UP001190700"/>
    </source>
</evidence>
<feature type="compositionally biased region" description="Gly residues" evidence="1">
    <location>
        <begin position="468"/>
        <end position="477"/>
    </location>
</feature>
<reference evidence="2 3" key="1">
    <citation type="journal article" date="2015" name="Genome Biol. Evol.">
        <title>Comparative Genomics of a Bacterivorous Green Alga Reveals Evolutionary Causalities and Consequences of Phago-Mixotrophic Mode of Nutrition.</title>
        <authorList>
            <person name="Burns J.A."/>
            <person name="Paasch A."/>
            <person name="Narechania A."/>
            <person name="Kim E."/>
        </authorList>
    </citation>
    <scope>NUCLEOTIDE SEQUENCE [LARGE SCALE GENOMIC DNA]</scope>
    <source>
        <strain evidence="2 3">PLY_AMNH</strain>
    </source>
</reference>
<protein>
    <submittedName>
        <fullName evidence="2">Uncharacterized protein</fullName>
    </submittedName>
</protein>
<comment type="caution">
    <text evidence="2">The sequence shown here is derived from an EMBL/GenBank/DDBJ whole genome shotgun (WGS) entry which is preliminary data.</text>
</comment>
<name>A0AAE0BDE3_9CHLO</name>